<sequence length="362" mass="40758">MEINNGGNINLATKSHADSYLYLFASTFLYYDHLLTLQDEVVYIWSRPNTVSSGMFFVNRYFSFTGNILILLSMFMVPSEVGYITSQGFEYKLRTHSCHPWEELQEFFHAFVQVIVAILLTLRIYAIYGRDRRVIIGLAAIIVFGIGATVASLAFSESTPVPSPFPIGCHDVLNTKNAALVAVGWEAVLIYDTLLSSMTLFKAYQARFQPKPKEMKRLSLLTIIMRDGTIYFGIMALTNLVNVLTFYASQFPALISGPNSVSAGNWRFFTEGYSVTFRELVGPKILHIIKNSDLSSCSTSVTLMSRLILHLHKVTDKGSYVCYGDTLARPTESYTPDWTMSVIAFHHDTRFQDTMASSHSRN</sequence>
<name>A0A9P5PY85_9AGAR</name>
<dbReference type="EMBL" id="JADNRY010000032">
    <property type="protein sequence ID" value="KAF9071454.1"/>
    <property type="molecule type" value="Genomic_DNA"/>
</dbReference>
<gene>
    <name evidence="3" type="ORF">BDP27DRAFT_1446347</name>
</gene>
<proteinExistence type="predicted"/>
<evidence type="ECO:0000313" key="4">
    <source>
        <dbReference type="Proteomes" id="UP000772434"/>
    </source>
</evidence>
<evidence type="ECO:0000256" key="1">
    <source>
        <dbReference type="SAM" id="Phobius"/>
    </source>
</evidence>
<comment type="caution">
    <text evidence="3">The sequence shown here is derived from an EMBL/GenBank/DDBJ whole genome shotgun (WGS) entry which is preliminary data.</text>
</comment>
<feature type="domain" description="DUF6533" evidence="2">
    <location>
        <begin position="20"/>
        <end position="64"/>
    </location>
</feature>
<accession>A0A9P5PY85</accession>
<keyword evidence="1" id="KW-1133">Transmembrane helix</keyword>
<evidence type="ECO:0000313" key="3">
    <source>
        <dbReference type="EMBL" id="KAF9071454.1"/>
    </source>
</evidence>
<protein>
    <recommendedName>
        <fullName evidence="2">DUF6533 domain-containing protein</fullName>
    </recommendedName>
</protein>
<organism evidence="3 4">
    <name type="scientific">Rhodocollybia butyracea</name>
    <dbReference type="NCBI Taxonomy" id="206335"/>
    <lineage>
        <taxon>Eukaryota</taxon>
        <taxon>Fungi</taxon>
        <taxon>Dikarya</taxon>
        <taxon>Basidiomycota</taxon>
        <taxon>Agaricomycotina</taxon>
        <taxon>Agaricomycetes</taxon>
        <taxon>Agaricomycetidae</taxon>
        <taxon>Agaricales</taxon>
        <taxon>Marasmiineae</taxon>
        <taxon>Omphalotaceae</taxon>
        <taxon>Rhodocollybia</taxon>
    </lineage>
</organism>
<keyword evidence="4" id="KW-1185">Reference proteome</keyword>
<dbReference type="AlphaFoldDB" id="A0A9P5PY85"/>
<dbReference type="OrthoDB" id="2686513at2759"/>
<feature type="transmembrane region" description="Helical" evidence="1">
    <location>
        <begin position="107"/>
        <end position="128"/>
    </location>
</feature>
<feature type="transmembrane region" description="Helical" evidence="1">
    <location>
        <begin position="58"/>
        <end position="77"/>
    </location>
</feature>
<dbReference type="Pfam" id="PF20151">
    <property type="entry name" value="DUF6533"/>
    <property type="match status" value="1"/>
</dbReference>
<evidence type="ECO:0000259" key="2">
    <source>
        <dbReference type="Pfam" id="PF20151"/>
    </source>
</evidence>
<feature type="transmembrane region" description="Helical" evidence="1">
    <location>
        <begin position="188"/>
        <end position="208"/>
    </location>
</feature>
<dbReference type="InterPro" id="IPR045340">
    <property type="entry name" value="DUF6533"/>
</dbReference>
<reference evidence="3" key="1">
    <citation type="submission" date="2020-11" db="EMBL/GenBank/DDBJ databases">
        <authorList>
            <consortium name="DOE Joint Genome Institute"/>
            <person name="Ahrendt S."/>
            <person name="Riley R."/>
            <person name="Andreopoulos W."/>
            <person name="Labutti K."/>
            <person name="Pangilinan J."/>
            <person name="Ruiz-Duenas F.J."/>
            <person name="Barrasa J.M."/>
            <person name="Sanchez-Garcia M."/>
            <person name="Camarero S."/>
            <person name="Miyauchi S."/>
            <person name="Serrano A."/>
            <person name="Linde D."/>
            <person name="Babiker R."/>
            <person name="Drula E."/>
            <person name="Ayuso-Fernandez I."/>
            <person name="Pacheco R."/>
            <person name="Padilla G."/>
            <person name="Ferreira P."/>
            <person name="Barriuso J."/>
            <person name="Kellner H."/>
            <person name="Castanera R."/>
            <person name="Alfaro M."/>
            <person name="Ramirez L."/>
            <person name="Pisabarro A.G."/>
            <person name="Kuo A."/>
            <person name="Tritt A."/>
            <person name="Lipzen A."/>
            <person name="He G."/>
            <person name="Yan M."/>
            <person name="Ng V."/>
            <person name="Cullen D."/>
            <person name="Martin F."/>
            <person name="Rosso M.-N."/>
            <person name="Henrissat B."/>
            <person name="Hibbett D."/>
            <person name="Martinez A.T."/>
            <person name="Grigoriev I.V."/>
        </authorList>
    </citation>
    <scope>NUCLEOTIDE SEQUENCE</scope>
    <source>
        <strain evidence="3">AH 40177</strain>
    </source>
</reference>
<keyword evidence="1" id="KW-0472">Membrane</keyword>
<feature type="transmembrane region" description="Helical" evidence="1">
    <location>
        <begin position="135"/>
        <end position="155"/>
    </location>
</feature>
<feature type="transmembrane region" description="Helical" evidence="1">
    <location>
        <begin position="229"/>
        <end position="248"/>
    </location>
</feature>
<keyword evidence="1" id="KW-0812">Transmembrane</keyword>
<dbReference type="Proteomes" id="UP000772434">
    <property type="component" value="Unassembled WGS sequence"/>
</dbReference>